<keyword evidence="3 5" id="KW-0456">Lyase</keyword>
<dbReference type="GO" id="GO:0005737">
    <property type="term" value="C:cytoplasm"/>
    <property type="evidence" value="ECO:0007669"/>
    <property type="project" value="TreeGrafter"/>
</dbReference>
<evidence type="ECO:0000256" key="1">
    <source>
        <dbReference type="ARBA" id="ARBA00005568"/>
    </source>
</evidence>
<evidence type="ECO:0000313" key="6">
    <source>
        <dbReference type="Proteomes" id="UP000252884"/>
    </source>
</evidence>
<name>A0A368XDU1_9BURK</name>
<dbReference type="EMBL" id="QPJK01000011">
    <property type="protein sequence ID" value="RCW66151.1"/>
    <property type="molecule type" value="Genomic_DNA"/>
</dbReference>
<accession>A0A368XDU1</accession>
<dbReference type="PANTHER" id="PTHR30502:SF0">
    <property type="entry name" value="PHOSPHOENOLPYRUVATE CARBOXYLASE FAMILY PROTEIN"/>
    <property type="match status" value="1"/>
</dbReference>
<comment type="similarity">
    <text evidence="1">Belongs to the HpcH/HpaI aldolase family.</text>
</comment>
<dbReference type="Proteomes" id="UP000252884">
    <property type="component" value="Unassembled WGS sequence"/>
</dbReference>
<sequence>MHAGMGPYFGRANIDIATLAMVETAQAMENLEDIVSVPGLDGIYIGPADLSIGLALGLPGPELHPELAAAMERVRDACERHGKVAAVHQVPGIAPSALGAQGLGFVTSGSDVEFLRTGAVRAVQVARPEA</sequence>
<proteinExistence type="inferred from homology"/>
<dbReference type="SUPFAM" id="SSF51621">
    <property type="entry name" value="Phosphoenolpyruvate/pyruvate domain"/>
    <property type="match status" value="1"/>
</dbReference>
<dbReference type="InterPro" id="IPR015813">
    <property type="entry name" value="Pyrv/PenolPyrv_kinase-like_dom"/>
</dbReference>
<dbReference type="GO" id="GO:0016832">
    <property type="term" value="F:aldehyde-lyase activity"/>
    <property type="evidence" value="ECO:0007669"/>
    <property type="project" value="TreeGrafter"/>
</dbReference>
<comment type="caution">
    <text evidence="5">The sequence shown here is derived from an EMBL/GenBank/DDBJ whole genome shotgun (WGS) entry which is preliminary data.</text>
</comment>
<evidence type="ECO:0000313" key="5">
    <source>
        <dbReference type="EMBL" id="RCW66151.1"/>
    </source>
</evidence>
<evidence type="ECO:0000256" key="3">
    <source>
        <dbReference type="ARBA" id="ARBA00023239"/>
    </source>
</evidence>
<dbReference type="Gene3D" id="3.20.20.60">
    <property type="entry name" value="Phosphoenolpyruvate-binding domains"/>
    <property type="match status" value="1"/>
</dbReference>
<evidence type="ECO:0000259" key="4">
    <source>
        <dbReference type="Pfam" id="PF03328"/>
    </source>
</evidence>
<organism evidence="5 6">
    <name type="scientific">Pseudorhodoferax soli</name>
    <dbReference type="NCBI Taxonomy" id="545864"/>
    <lineage>
        <taxon>Bacteria</taxon>
        <taxon>Pseudomonadati</taxon>
        <taxon>Pseudomonadota</taxon>
        <taxon>Betaproteobacteria</taxon>
        <taxon>Burkholderiales</taxon>
        <taxon>Comamonadaceae</taxon>
    </lineage>
</organism>
<dbReference type="InterPro" id="IPR005000">
    <property type="entry name" value="Aldolase/citrate-lyase_domain"/>
</dbReference>
<keyword evidence="6" id="KW-1185">Reference proteome</keyword>
<dbReference type="Pfam" id="PF03328">
    <property type="entry name" value="HpcH_HpaI"/>
    <property type="match status" value="1"/>
</dbReference>
<gene>
    <name evidence="5" type="ORF">DES41_111109</name>
</gene>
<dbReference type="GO" id="GO:0046872">
    <property type="term" value="F:metal ion binding"/>
    <property type="evidence" value="ECO:0007669"/>
    <property type="project" value="UniProtKB-KW"/>
</dbReference>
<dbReference type="InterPro" id="IPR040442">
    <property type="entry name" value="Pyrv_kinase-like_dom_sf"/>
</dbReference>
<dbReference type="OrthoDB" id="86160at2"/>
<keyword evidence="2" id="KW-0479">Metal-binding</keyword>
<dbReference type="AlphaFoldDB" id="A0A368XDU1"/>
<protein>
    <submittedName>
        <fullName evidence="5">HpcH/HpaI aldolase/citrate lyase family protein</fullName>
    </submittedName>
</protein>
<evidence type="ECO:0000256" key="2">
    <source>
        <dbReference type="ARBA" id="ARBA00022723"/>
    </source>
</evidence>
<dbReference type="PANTHER" id="PTHR30502">
    <property type="entry name" value="2-KETO-3-DEOXY-L-RHAMNONATE ALDOLASE"/>
    <property type="match status" value="1"/>
</dbReference>
<feature type="domain" description="HpcH/HpaI aldolase/citrate lyase" evidence="4">
    <location>
        <begin position="10"/>
        <end position="83"/>
    </location>
</feature>
<dbReference type="InterPro" id="IPR050251">
    <property type="entry name" value="HpcH-HpaI_aldolase"/>
</dbReference>
<reference evidence="5 6" key="1">
    <citation type="submission" date="2018-07" db="EMBL/GenBank/DDBJ databases">
        <title>Genomic Encyclopedia of Type Strains, Phase IV (KMG-IV): sequencing the most valuable type-strain genomes for metagenomic binning, comparative biology and taxonomic classification.</title>
        <authorList>
            <person name="Goeker M."/>
        </authorList>
    </citation>
    <scope>NUCLEOTIDE SEQUENCE [LARGE SCALE GENOMIC DNA]</scope>
    <source>
        <strain evidence="5 6">DSM 21634</strain>
    </source>
</reference>